<organism evidence="1 2">
    <name type="scientific">Calycina marina</name>
    <dbReference type="NCBI Taxonomy" id="1763456"/>
    <lineage>
        <taxon>Eukaryota</taxon>
        <taxon>Fungi</taxon>
        <taxon>Dikarya</taxon>
        <taxon>Ascomycota</taxon>
        <taxon>Pezizomycotina</taxon>
        <taxon>Leotiomycetes</taxon>
        <taxon>Helotiales</taxon>
        <taxon>Pezizellaceae</taxon>
        <taxon>Calycina</taxon>
    </lineage>
</organism>
<feature type="non-terminal residue" evidence="1">
    <location>
        <position position="60"/>
    </location>
</feature>
<evidence type="ECO:0000313" key="2">
    <source>
        <dbReference type="Proteomes" id="UP000887226"/>
    </source>
</evidence>
<dbReference type="OrthoDB" id="2963168at2759"/>
<dbReference type="EMBL" id="MU253947">
    <property type="protein sequence ID" value="KAG9243843.1"/>
    <property type="molecule type" value="Genomic_DNA"/>
</dbReference>
<gene>
    <name evidence="1" type="ORF">BJ878DRAFT_388526</name>
</gene>
<protein>
    <submittedName>
        <fullName evidence="1">Uncharacterized protein</fullName>
    </submittedName>
</protein>
<accession>A0A9P7Z2R8</accession>
<reference evidence="1" key="1">
    <citation type="journal article" date="2021" name="IMA Fungus">
        <title>Genomic characterization of three marine fungi, including Emericellopsis atlantica sp. nov. with signatures of a generalist lifestyle and marine biomass degradation.</title>
        <authorList>
            <person name="Hagestad O.C."/>
            <person name="Hou L."/>
            <person name="Andersen J.H."/>
            <person name="Hansen E.H."/>
            <person name="Altermark B."/>
            <person name="Li C."/>
            <person name="Kuhnert E."/>
            <person name="Cox R.J."/>
            <person name="Crous P.W."/>
            <person name="Spatafora J.W."/>
            <person name="Lail K."/>
            <person name="Amirebrahimi M."/>
            <person name="Lipzen A."/>
            <person name="Pangilinan J."/>
            <person name="Andreopoulos W."/>
            <person name="Hayes R.D."/>
            <person name="Ng V."/>
            <person name="Grigoriev I.V."/>
            <person name="Jackson S.A."/>
            <person name="Sutton T.D.S."/>
            <person name="Dobson A.D.W."/>
            <person name="Rama T."/>
        </authorList>
    </citation>
    <scope>NUCLEOTIDE SEQUENCE</scope>
    <source>
        <strain evidence="1">TRa3180A</strain>
    </source>
</reference>
<sequence length="60" mass="6309">AHETTRSCAEPAGMQVTGARSRLQIITKPEAAGIYAARNMRLGLNLGDTFVLCDVGGGYV</sequence>
<evidence type="ECO:0000313" key="1">
    <source>
        <dbReference type="EMBL" id="KAG9243843.1"/>
    </source>
</evidence>
<comment type="caution">
    <text evidence="1">The sequence shown here is derived from an EMBL/GenBank/DDBJ whole genome shotgun (WGS) entry which is preliminary data.</text>
</comment>
<dbReference type="AlphaFoldDB" id="A0A9P7Z2R8"/>
<dbReference type="Proteomes" id="UP000887226">
    <property type="component" value="Unassembled WGS sequence"/>
</dbReference>
<name>A0A9P7Z2R8_9HELO</name>
<feature type="non-terminal residue" evidence="1">
    <location>
        <position position="1"/>
    </location>
</feature>
<keyword evidence="2" id="KW-1185">Reference proteome</keyword>
<proteinExistence type="predicted"/>